<dbReference type="SUPFAM" id="SSF56112">
    <property type="entry name" value="Protein kinase-like (PK-like)"/>
    <property type="match status" value="2"/>
</dbReference>
<gene>
    <name evidence="2" type="ORF">RclHR1_04330016</name>
</gene>
<dbReference type="GO" id="GO:0004672">
    <property type="term" value="F:protein kinase activity"/>
    <property type="evidence" value="ECO:0007669"/>
    <property type="project" value="InterPro"/>
</dbReference>
<evidence type="ECO:0000313" key="3">
    <source>
        <dbReference type="Proteomes" id="UP000247702"/>
    </source>
</evidence>
<dbReference type="PANTHER" id="PTHR43628:SF1">
    <property type="entry name" value="CHITIN SYNTHASE REGULATORY FACTOR 2-RELATED"/>
    <property type="match status" value="1"/>
</dbReference>
<reference evidence="2 3" key="1">
    <citation type="submission" date="2017-11" db="EMBL/GenBank/DDBJ databases">
        <title>The genome of Rhizophagus clarus HR1 reveals common genetic basis of auxotrophy among arbuscular mycorrhizal fungi.</title>
        <authorList>
            <person name="Kobayashi Y."/>
        </authorList>
    </citation>
    <scope>NUCLEOTIDE SEQUENCE [LARGE SCALE GENOMIC DNA]</scope>
    <source>
        <strain evidence="2 3">HR1</strain>
    </source>
</reference>
<feature type="domain" description="Protein kinase" evidence="1">
    <location>
        <begin position="37"/>
        <end position="300"/>
    </location>
</feature>
<accession>A0A2Z6RGF1</accession>
<proteinExistence type="predicted"/>
<dbReference type="SMART" id="SM00671">
    <property type="entry name" value="SEL1"/>
    <property type="match status" value="24"/>
</dbReference>
<organism evidence="2 3">
    <name type="scientific">Rhizophagus clarus</name>
    <dbReference type="NCBI Taxonomy" id="94130"/>
    <lineage>
        <taxon>Eukaryota</taxon>
        <taxon>Fungi</taxon>
        <taxon>Fungi incertae sedis</taxon>
        <taxon>Mucoromycota</taxon>
        <taxon>Glomeromycotina</taxon>
        <taxon>Glomeromycetes</taxon>
        <taxon>Glomerales</taxon>
        <taxon>Glomeraceae</taxon>
        <taxon>Rhizophagus</taxon>
    </lineage>
</organism>
<dbReference type="Pfam" id="PF08238">
    <property type="entry name" value="Sel1"/>
    <property type="match status" value="24"/>
</dbReference>
<comment type="caution">
    <text evidence="2">The sequence shown here is derived from an EMBL/GenBank/DDBJ whole genome shotgun (WGS) entry which is preliminary data.</text>
</comment>
<feature type="domain" description="Protein kinase" evidence="1">
    <location>
        <begin position="1319"/>
        <end position="1573"/>
    </location>
</feature>
<name>A0A2Z6RGF1_9GLOM</name>
<dbReference type="InterPro" id="IPR052945">
    <property type="entry name" value="Mitotic_Regulator"/>
</dbReference>
<dbReference type="InterPro" id="IPR011009">
    <property type="entry name" value="Kinase-like_dom_sf"/>
</dbReference>
<dbReference type="InterPro" id="IPR006597">
    <property type="entry name" value="Sel1-like"/>
</dbReference>
<dbReference type="STRING" id="94130.A0A2Z6RGF1"/>
<dbReference type="Pfam" id="PF07714">
    <property type="entry name" value="PK_Tyr_Ser-Thr"/>
    <property type="match status" value="2"/>
</dbReference>
<keyword evidence="3" id="KW-1185">Reference proteome</keyword>
<sequence length="1577" mass="182274">MSNDTENTIIKDTDYYSELLERSIAEERIIHYKYSDFKNVQQIEGNVFRATWKCTDLFFALKSFNNNQKSVQKVVNEINLHKKVDLHPNILKFYGIIKIEADVIHQMDSYFLVLEYADSGTLESYLSNHFDELDWKDKYRLAFQLASVVECLHECDIIHRDLVTIKFRINADNILVHQKNIKLADFGLSKNIDEESSNSSTFFAYIDPKFLSKEQNQNYELNEKSDVYSIGVLLWQISSGRQPFNIESDDLAHDIIAGKREEIIDGTPIEYSNLYRECWKLEPNERPDMHKIVSTLREIISHEQKDDNLLEIYNLNSSSNEEIIDINHDLILDDISSMNLSYADDSKSNSSSQDQTTVKSSIIGPETHLFDVNINNVIIDKVIKKHNKGFTFEQIKQLIIQQISQLNQSSGNIINWLKNNQDKSEYVWFLGLFYYYNIDYNNDTEEAFELFSKAASNDCSIAQVYLAKCYNDGRGVKQNKNKSFYWYQKAAENKSIVGQVYLGYCYEHGIGIKQNEKKSIYYYKKAADSGNMTAMLYLANCYRLGNGVEKDEIKAFKYYEFLASQKVSDAQYQLGNCYHNGVGTNKNKIQAKFWYERAASDGNIVAKDILKKHYNKQANENMLQMISFKKMKQFGLNYYGTILTKKHNTKGVHYIQKAAESGYKIAQYKLGNVYKEGEDTEKDERKAFEYYKKSAEQGHVNAKFQLGYCYDKGIGTDINKIKAFELYEAAKEKNSDAQNYLGSLYENGQGIEKNPKEAFQCYKKAAEKKNKIAQYNLGRSYELGIGIKRDDKQAFNIYKELANEGYLDAIFKLGNCYNKGIGTDINKRTALELYEKAAMKDNTEAQICLGTLYENGQGIDKDPKKAFEWYKKAAEHDNEVAYYNLGRCYEFGIGTERDDSKAFDFYKNSAESNHLDALFQLGYLYYNGKGVKTDKEKALILYKQAAEKGHAIAQYYLGENSEKIEKNLKLASHWYQKSAENGYEVAQYTLGTYYESGKGVTKDKVKAFELYEKAAKKEFIEAQYKLGECYYDGIGTKVNKEKAFDLYKKLSEKGNNEAQYKLGQLYEKGEGTEENLELSFYWYQKSAENGYEVAQYTIGAYYEFGKGVNMDKSKAFELYEKAAKKEFTEAQYKLGECYYDGIGTKVNKEKAFNLYKKVSEKGNNEAQYKLGQLYEQGEGTEKDSELAFYWYQKSAKNGYEDAQYNLGKHYELGEGINKDESKAFKLYEKAAKRGLIKAQYKLGNCYYRGIGTEINKKKAFELYENAAKEGHTEAQNALGSLYENGEGTEKDLGLSLYWYQQSEDKEFNEKFKIVNSKQLNIIKQLNNNSISYAIVSTDDREIETAVKNLQIIGKDNRLSLLRKMNEWYPIYNHHKIVEFLGISIKDENQLFLIMPFANGDNLRKYMDKNTLSFNKKIEIAKDITEGIKFLHKNGIIHENLNPKNILIFDGVAKISNLPLSYNNDDKDDLYINDSLFDNIGYIDPNLFLNKNSKKRDTIDIYSLGSLLWEIMSERIPYSSDQNENILQLIIKIKEGYRESDILDISAEYVALYKECWDGESSVRPSINEVYIRLSNIR</sequence>
<dbReference type="EMBL" id="BEXD01003702">
    <property type="protein sequence ID" value="GBC01798.1"/>
    <property type="molecule type" value="Genomic_DNA"/>
</dbReference>
<dbReference type="Gene3D" id="1.10.510.10">
    <property type="entry name" value="Transferase(Phosphotransferase) domain 1"/>
    <property type="match status" value="2"/>
</dbReference>
<dbReference type="InterPro" id="IPR011990">
    <property type="entry name" value="TPR-like_helical_dom_sf"/>
</dbReference>
<protein>
    <recommendedName>
        <fullName evidence="1">Protein kinase domain-containing protein</fullName>
    </recommendedName>
</protein>
<dbReference type="Proteomes" id="UP000247702">
    <property type="component" value="Unassembled WGS sequence"/>
</dbReference>
<dbReference type="InterPro" id="IPR000719">
    <property type="entry name" value="Prot_kinase_dom"/>
</dbReference>
<dbReference type="GO" id="GO:0005524">
    <property type="term" value="F:ATP binding"/>
    <property type="evidence" value="ECO:0007669"/>
    <property type="project" value="InterPro"/>
</dbReference>
<dbReference type="InterPro" id="IPR001245">
    <property type="entry name" value="Ser-Thr/Tyr_kinase_cat_dom"/>
</dbReference>
<dbReference type="SUPFAM" id="SSF81901">
    <property type="entry name" value="HCP-like"/>
    <property type="match status" value="5"/>
</dbReference>
<evidence type="ECO:0000259" key="1">
    <source>
        <dbReference type="PROSITE" id="PS50011"/>
    </source>
</evidence>
<dbReference type="Gene3D" id="1.25.40.10">
    <property type="entry name" value="Tetratricopeptide repeat domain"/>
    <property type="match status" value="5"/>
</dbReference>
<evidence type="ECO:0000313" key="2">
    <source>
        <dbReference type="EMBL" id="GBC01798.1"/>
    </source>
</evidence>
<dbReference type="PROSITE" id="PS50011">
    <property type="entry name" value="PROTEIN_KINASE_DOM"/>
    <property type="match status" value="2"/>
</dbReference>
<dbReference type="PANTHER" id="PTHR43628">
    <property type="entry name" value="ACTIVATOR OF C KINASE PROTEIN 1-RELATED"/>
    <property type="match status" value="1"/>
</dbReference>